<dbReference type="PANTHER" id="PTHR33116">
    <property type="entry name" value="REVERSE TRANSCRIPTASE ZINC-BINDING DOMAIN-CONTAINING PROTEIN-RELATED-RELATED"/>
    <property type="match status" value="1"/>
</dbReference>
<dbReference type="AlphaFoldDB" id="A0A9J5ZFJ0"/>
<dbReference type="EMBL" id="JACXVP010000004">
    <property type="protein sequence ID" value="KAG5610592.1"/>
    <property type="molecule type" value="Genomic_DNA"/>
</dbReference>
<accession>A0A9J5ZFJ0</accession>
<keyword evidence="2" id="KW-1185">Reference proteome</keyword>
<dbReference type="OrthoDB" id="1298192at2759"/>
<reference evidence="1 2" key="1">
    <citation type="submission" date="2020-09" db="EMBL/GenBank/DDBJ databases">
        <title>De no assembly of potato wild relative species, Solanum commersonii.</title>
        <authorList>
            <person name="Cho K."/>
        </authorList>
    </citation>
    <scope>NUCLEOTIDE SEQUENCE [LARGE SCALE GENOMIC DNA]</scope>
    <source>
        <strain evidence="1">LZ3.2</strain>
        <tissue evidence="1">Leaf</tissue>
    </source>
</reference>
<dbReference type="PANTHER" id="PTHR33116:SF67">
    <property type="entry name" value="REVERSE TRANSCRIPTASE"/>
    <property type="match status" value="1"/>
</dbReference>
<organism evidence="1 2">
    <name type="scientific">Solanum commersonii</name>
    <name type="common">Commerson's wild potato</name>
    <name type="synonym">Commerson's nightshade</name>
    <dbReference type="NCBI Taxonomy" id="4109"/>
    <lineage>
        <taxon>Eukaryota</taxon>
        <taxon>Viridiplantae</taxon>
        <taxon>Streptophyta</taxon>
        <taxon>Embryophyta</taxon>
        <taxon>Tracheophyta</taxon>
        <taxon>Spermatophyta</taxon>
        <taxon>Magnoliopsida</taxon>
        <taxon>eudicotyledons</taxon>
        <taxon>Gunneridae</taxon>
        <taxon>Pentapetalae</taxon>
        <taxon>asterids</taxon>
        <taxon>lamiids</taxon>
        <taxon>Solanales</taxon>
        <taxon>Solanaceae</taxon>
        <taxon>Solanoideae</taxon>
        <taxon>Solaneae</taxon>
        <taxon>Solanum</taxon>
    </lineage>
</organism>
<evidence type="ECO:0000313" key="1">
    <source>
        <dbReference type="EMBL" id="KAG5610592.1"/>
    </source>
</evidence>
<evidence type="ECO:0000313" key="2">
    <source>
        <dbReference type="Proteomes" id="UP000824120"/>
    </source>
</evidence>
<protein>
    <submittedName>
        <fullName evidence="1">Uncharacterized protein</fullName>
    </submittedName>
</protein>
<comment type="caution">
    <text evidence="1">The sequence shown here is derived from an EMBL/GenBank/DDBJ whole genome shotgun (WGS) entry which is preliminary data.</text>
</comment>
<gene>
    <name evidence="1" type="ORF">H5410_021873</name>
</gene>
<dbReference type="Proteomes" id="UP000824120">
    <property type="component" value="Chromosome 4"/>
</dbReference>
<name>A0A9J5ZFJ0_SOLCO</name>
<proteinExistence type="predicted"/>
<sequence length="460" mass="53234">MAHAELKFYSHFEEEFRRQKASVQWFEEGDSNTKFFHSLVRRRRKRLYMRRIIKLNGYGQNQKDEITRIVFELNAESSCGPDGFYGCFYHNCCDTVGSDVIKVFSIHQRGLNKETLLSLALFILTVELLTRALNHLFLEEEYRGYCLPRFIALSSVQMVEEITCFCKGSFSITYLGFPIGHTKKNKKIHLKEVIKKIHNKLQLWKGKRLSYGGKAVLINHLLQSIPLYLLLAIKPPKCVIDVKELYVEDGWKINALERYFNEDICNQICNTLGSVTSTEGKNKAWWMRSSYDCGLEGFLLGSAPETFSHLFVNFPSAQAVWKTFRNVAGLSFPINQPQQIMEEWWKADDSPKLKQLIKVVSSFITWGIWKRRYAMKHGGNMSTTSMILEIHSNIYLFSKSRYPWLKNVPQNWSLIVKHLEGYAPLTNTMVFASGVGGIAFCIRDMQGDLKYVESRRISTT</sequence>